<proteinExistence type="predicted"/>
<dbReference type="InterPro" id="IPR012337">
    <property type="entry name" value="RNaseH-like_sf"/>
</dbReference>
<dbReference type="PANTHER" id="PTHR46481">
    <property type="entry name" value="ZINC FINGER BED DOMAIN-CONTAINING PROTEIN 4"/>
    <property type="match status" value="1"/>
</dbReference>
<dbReference type="GO" id="GO:0046983">
    <property type="term" value="F:protein dimerization activity"/>
    <property type="evidence" value="ECO:0007669"/>
    <property type="project" value="InterPro"/>
</dbReference>
<evidence type="ECO:0000313" key="2">
    <source>
        <dbReference type="EMBL" id="KAK1351434.1"/>
    </source>
</evidence>
<keyword evidence="3" id="KW-1185">Reference proteome</keyword>
<name>A0AAD8GNQ0_9APIA</name>
<evidence type="ECO:0000259" key="1">
    <source>
        <dbReference type="Pfam" id="PF05699"/>
    </source>
</evidence>
<dbReference type="Pfam" id="PF05699">
    <property type="entry name" value="Dimer_Tnp_hAT"/>
    <property type="match status" value="1"/>
</dbReference>
<dbReference type="EMBL" id="JAUIZM010000037">
    <property type="protein sequence ID" value="KAK1351434.1"/>
    <property type="molecule type" value="Genomic_DNA"/>
</dbReference>
<protein>
    <recommendedName>
        <fullName evidence="1">HAT C-terminal dimerisation domain-containing protein</fullName>
    </recommendedName>
</protein>
<reference evidence="2" key="1">
    <citation type="submission" date="2023-02" db="EMBL/GenBank/DDBJ databases">
        <title>Genome of toxic invasive species Heracleum sosnowskyi carries increased number of genes despite the absence of recent whole-genome duplications.</title>
        <authorList>
            <person name="Schelkunov M."/>
            <person name="Shtratnikova V."/>
            <person name="Makarenko M."/>
            <person name="Klepikova A."/>
            <person name="Omelchenko D."/>
            <person name="Novikova G."/>
            <person name="Obukhova E."/>
            <person name="Bogdanov V."/>
            <person name="Penin A."/>
            <person name="Logacheva M."/>
        </authorList>
    </citation>
    <scope>NUCLEOTIDE SEQUENCE</scope>
    <source>
        <strain evidence="2">Hsosn_3</strain>
        <tissue evidence="2">Leaf</tissue>
    </source>
</reference>
<sequence>MSVTALFIDDSWTLQSRIMRFIYVPCPHTKGVLCDQLYECLMDWNLDRKILCVTVDNCSANNAMIELMLDKLDNSSLLANGIQYLIGLQHLKWRKILKKRPDNKKRKKVDMIKSELDLYLDEDVWTKAEGFDVLSWWKLNEPKYPTLACMARDILIVPASSVASESAFSSIGRLVSPHHNRLHPCTIEALMCAQSWSWAAEMKESTMAKELLALTPVVNLWLHSKCPTSLTEFVVSAPLTPLLKADVGVRPIAIRDDCSLSVQAWYLDDGIVIGDSVELFPRDICRPQVGVRLLGGAISMDASFIEDFANMRVSKSKELMGVLEQFNDPQCELVLLRVCMGLRKLCYALRTCPPSFFTEASAQFDAALRKALHNVVNQKVPDLVLFNGD</sequence>
<reference evidence="2" key="2">
    <citation type="submission" date="2023-05" db="EMBL/GenBank/DDBJ databases">
        <authorList>
            <person name="Schelkunov M.I."/>
        </authorList>
    </citation>
    <scope>NUCLEOTIDE SEQUENCE</scope>
    <source>
        <strain evidence="2">Hsosn_3</strain>
        <tissue evidence="2">Leaf</tissue>
    </source>
</reference>
<dbReference type="SUPFAM" id="SSF53098">
    <property type="entry name" value="Ribonuclease H-like"/>
    <property type="match status" value="1"/>
</dbReference>
<feature type="domain" description="HAT C-terminal dimerisation" evidence="1">
    <location>
        <begin position="115"/>
        <end position="196"/>
    </location>
</feature>
<dbReference type="AlphaFoldDB" id="A0AAD8GNQ0"/>
<evidence type="ECO:0000313" key="3">
    <source>
        <dbReference type="Proteomes" id="UP001237642"/>
    </source>
</evidence>
<comment type="caution">
    <text evidence="2">The sequence shown here is derived from an EMBL/GenBank/DDBJ whole genome shotgun (WGS) entry which is preliminary data.</text>
</comment>
<organism evidence="2 3">
    <name type="scientific">Heracleum sosnowskyi</name>
    <dbReference type="NCBI Taxonomy" id="360622"/>
    <lineage>
        <taxon>Eukaryota</taxon>
        <taxon>Viridiplantae</taxon>
        <taxon>Streptophyta</taxon>
        <taxon>Embryophyta</taxon>
        <taxon>Tracheophyta</taxon>
        <taxon>Spermatophyta</taxon>
        <taxon>Magnoliopsida</taxon>
        <taxon>eudicotyledons</taxon>
        <taxon>Gunneridae</taxon>
        <taxon>Pentapetalae</taxon>
        <taxon>asterids</taxon>
        <taxon>campanulids</taxon>
        <taxon>Apiales</taxon>
        <taxon>Apiaceae</taxon>
        <taxon>Apioideae</taxon>
        <taxon>apioid superclade</taxon>
        <taxon>Tordylieae</taxon>
        <taxon>Tordyliinae</taxon>
        <taxon>Heracleum</taxon>
    </lineage>
</organism>
<accession>A0AAD8GNQ0</accession>
<dbReference type="InterPro" id="IPR008906">
    <property type="entry name" value="HATC_C_dom"/>
</dbReference>
<dbReference type="InterPro" id="IPR052035">
    <property type="entry name" value="ZnF_BED_domain_contain"/>
</dbReference>
<dbReference type="Proteomes" id="UP001237642">
    <property type="component" value="Unassembled WGS sequence"/>
</dbReference>
<gene>
    <name evidence="2" type="ORF">POM88_054364</name>
</gene>
<dbReference type="PANTHER" id="PTHR46481:SF11">
    <property type="entry name" value="ZINC FINGER BED DOMAIN-CONTAINING PROTEIN RICESLEEPER 2-LIKE"/>
    <property type="match status" value="1"/>
</dbReference>